<evidence type="ECO:0000313" key="2">
    <source>
        <dbReference type="EMBL" id="KAA5542133.1"/>
    </source>
</evidence>
<proteinExistence type="predicted"/>
<protein>
    <recommendedName>
        <fullName evidence="4">Plant Basic Secretory Protein</fullName>
    </recommendedName>
</protein>
<evidence type="ECO:0008006" key="4">
    <source>
        <dbReference type="Google" id="ProtNLM"/>
    </source>
</evidence>
<dbReference type="PANTHER" id="PTHR33321:SF12">
    <property type="entry name" value="PLANT BASIC SECRETORY PROTEIN (BSP) FAMILY PROTEIN"/>
    <property type="match status" value="1"/>
</dbReference>
<reference evidence="2 3" key="1">
    <citation type="submission" date="2019-08" db="EMBL/GenBank/DDBJ databases">
        <authorList>
            <person name="Dhanesh K."/>
            <person name="Kumar G."/>
            <person name="Sasikala C."/>
            <person name="Venkata Ramana C."/>
        </authorList>
    </citation>
    <scope>NUCLEOTIDE SEQUENCE [LARGE SCALE GENOMIC DNA]</scope>
    <source>
        <strain evidence="2 3">JC645</strain>
    </source>
</reference>
<evidence type="ECO:0000313" key="3">
    <source>
        <dbReference type="Proteomes" id="UP000324479"/>
    </source>
</evidence>
<evidence type="ECO:0000256" key="1">
    <source>
        <dbReference type="SAM" id="MobiDB-lite"/>
    </source>
</evidence>
<sequence length="484" mass="53970">MTTRPETQSKHDSNHNMPGTSRESETNTPSRLMPTEGIWARRVAFAAAMYLVALPAAGDSKAIAETNVQVERRTPAEASPAFTFSRVPAPSATDAGNLATPMLVRGMQDRNGGRAFVLQDGALPSHQDQPDANFFLAGNAPGRLLFDFGKPIELRQINSYSWHTDSRADQRYEIFIPTGDLKPSEARETSAASTLDSRWESITVVDSRTEDASATQVGASVTSSDGGVIATTQYVLLAIKPTDAGKRFCQTFFSEIDFVDGQTHPAAPQNAPEKCIDHLVINEQFTIHFDTTEVPALRPWVQTTLMPACQKWYPRIVSSLPSKGFAPPTDFRIVFRDGMRGVAYTSGQNIYCAGDWYQANLETEATGSVVHELVHVVQQYGLAGDRRPPGWLVEGIADHIRWYQFEPPENRRRINWERADFDDAYFPSATFLDYIVQNMDPDAIRQINADCRHGRYRENYWQLRYGKSAEAIWAEARKAAQPAD</sequence>
<dbReference type="AlphaFoldDB" id="A0A5M6D470"/>
<dbReference type="EMBL" id="VWOX01000008">
    <property type="protein sequence ID" value="KAA5542133.1"/>
    <property type="molecule type" value="Genomic_DNA"/>
</dbReference>
<accession>A0A5M6D470</accession>
<dbReference type="PANTHER" id="PTHR33321">
    <property type="match status" value="1"/>
</dbReference>
<name>A0A5M6D470_9BACT</name>
<dbReference type="InterPro" id="IPR007541">
    <property type="entry name" value="Uncharacterised_BSP"/>
</dbReference>
<organism evidence="2 3">
    <name type="scientific">Roseiconus nitratireducens</name>
    <dbReference type="NCBI Taxonomy" id="2605748"/>
    <lineage>
        <taxon>Bacteria</taxon>
        <taxon>Pseudomonadati</taxon>
        <taxon>Planctomycetota</taxon>
        <taxon>Planctomycetia</taxon>
        <taxon>Pirellulales</taxon>
        <taxon>Pirellulaceae</taxon>
        <taxon>Roseiconus</taxon>
    </lineage>
</organism>
<feature type="region of interest" description="Disordered" evidence="1">
    <location>
        <begin position="1"/>
        <end position="32"/>
    </location>
</feature>
<gene>
    <name evidence="2" type="ORF">FYK55_15095</name>
</gene>
<dbReference type="Pfam" id="PF04450">
    <property type="entry name" value="BSP"/>
    <property type="match status" value="1"/>
</dbReference>
<feature type="compositionally biased region" description="Polar residues" evidence="1">
    <location>
        <begin position="15"/>
        <end position="30"/>
    </location>
</feature>
<keyword evidence="3" id="KW-1185">Reference proteome</keyword>
<dbReference type="RefSeq" id="WP_150077280.1">
    <property type="nucleotide sequence ID" value="NZ_VWOX01000008.1"/>
</dbReference>
<comment type="caution">
    <text evidence="2">The sequence shown here is derived from an EMBL/GenBank/DDBJ whole genome shotgun (WGS) entry which is preliminary data.</text>
</comment>
<dbReference type="Proteomes" id="UP000324479">
    <property type="component" value="Unassembled WGS sequence"/>
</dbReference>